<keyword evidence="2" id="KW-1185">Reference proteome</keyword>
<reference evidence="1" key="1">
    <citation type="submission" date="2021-06" db="EMBL/GenBank/DDBJ databases">
        <authorList>
            <person name="Kallberg Y."/>
            <person name="Tangrot J."/>
            <person name="Rosling A."/>
        </authorList>
    </citation>
    <scope>NUCLEOTIDE SEQUENCE</scope>
    <source>
        <strain evidence="1">MA461A</strain>
    </source>
</reference>
<gene>
    <name evidence="1" type="ORF">RPERSI_LOCUS2826</name>
</gene>
<evidence type="ECO:0000313" key="1">
    <source>
        <dbReference type="EMBL" id="CAG8523831.1"/>
    </source>
</evidence>
<sequence>ELSTKQKELQVIEEKLLTCQQQKDDLQKQLDNKITELANSNLSQEQKSQQIITLASESQKQFSKINQQLSSA</sequence>
<feature type="non-terminal residue" evidence="1">
    <location>
        <position position="1"/>
    </location>
</feature>
<dbReference type="EMBL" id="CAJVQC010003258">
    <property type="protein sequence ID" value="CAG8523831.1"/>
    <property type="molecule type" value="Genomic_DNA"/>
</dbReference>
<evidence type="ECO:0000313" key="2">
    <source>
        <dbReference type="Proteomes" id="UP000789920"/>
    </source>
</evidence>
<proteinExistence type="predicted"/>
<name>A0ACA9LCZ0_9GLOM</name>
<protein>
    <submittedName>
        <fullName evidence="1">7221_t:CDS:1</fullName>
    </submittedName>
</protein>
<comment type="caution">
    <text evidence="1">The sequence shown here is derived from an EMBL/GenBank/DDBJ whole genome shotgun (WGS) entry which is preliminary data.</text>
</comment>
<organism evidence="1 2">
    <name type="scientific">Racocetra persica</name>
    <dbReference type="NCBI Taxonomy" id="160502"/>
    <lineage>
        <taxon>Eukaryota</taxon>
        <taxon>Fungi</taxon>
        <taxon>Fungi incertae sedis</taxon>
        <taxon>Mucoromycota</taxon>
        <taxon>Glomeromycotina</taxon>
        <taxon>Glomeromycetes</taxon>
        <taxon>Diversisporales</taxon>
        <taxon>Gigasporaceae</taxon>
        <taxon>Racocetra</taxon>
    </lineage>
</organism>
<accession>A0ACA9LCZ0</accession>
<dbReference type="Proteomes" id="UP000789920">
    <property type="component" value="Unassembled WGS sequence"/>
</dbReference>